<gene>
    <name evidence="22" type="ORF">ACJMK2_023958</name>
</gene>
<dbReference type="PANTHER" id="PTHR23033">
    <property type="entry name" value="BETA1,3-GALACTOSYLTRANSFERASE"/>
    <property type="match status" value="1"/>
</dbReference>
<dbReference type="GO" id="GO:0016020">
    <property type="term" value="C:membrane"/>
    <property type="evidence" value="ECO:0007669"/>
    <property type="project" value="UniProtKB-SubCell"/>
</dbReference>
<evidence type="ECO:0000256" key="14">
    <source>
        <dbReference type="ARBA" id="ARBA00023136"/>
    </source>
</evidence>
<comment type="caution">
    <text evidence="22">The sequence shown here is derived from an EMBL/GenBank/DDBJ whole genome shotgun (WGS) entry which is preliminary data.</text>
</comment>
<keyword evidence="15" id="KW-1015">Disulfide bond</keyword>
<keyword evidence="12" id="KW-0735">Signal-anchor</keyword>
<reference evidence="22 23" key="1">
    <citation type="submission" date="2024-11" db="EMBL/GenBank/DDBJ databases">
        <title>Chromosome-level genome assembly of the freshwater bivalve Anodonta woodiana.</title>
        <authorList>
            <person name="Chen X."/>
        </authorList>
    </citation>
    <scope>NUCLEOTIDE SEQUENCE [LARGE SCALE GENOMIC DNA]</scope>
    <source>
        <strain evidence="22">MN2024</strain>
        <tissue evidence="22">Gills</tissue>
    </source>
</reference>
<evidence type="ECO:0000256" key="16">
    <source>
        <dbReference type="ARBA" id="ARBA00023180"/>
    </source>
</evidence>
<evidence type="ECO:0000256" key="6">
    <source>
        <dbReference type="ARBA" id="ARBA00012557"/>
    </source>
</evidence>
<evidence type="ECO:0000256" key="7">
    <source>
        <dbReference type="ARBA" id="ARBA00022676"/>
    </source>
</evidence>
<dbReference type="Proteomes" id="UP001634394">
    <property type="component" value="Unassembled WGS sequence"/>
</dbReference>
<feature type="domain" description="Fringe-like glycosyltransferase" evidence="21">
    <location>
        <begin position="107"/>
        <end position="277"/>
    </location>
</feature>
<dbReference type="Gene3D" id="3.90.550.50">
    <property type="match status" value="1"/>
</dbReference>
<evidence type="ECO:0000256" key="12">
    <source>
        <dbReference type="ARBA" id="ARBA00022968"/>
    </source>
</evidence>
<evidence type="ECO:0000256" key="10">
    <source>
        <dbReference type="ARBA" id="ARBA00022723"/>
    </source>
</evidence>
<keyword evidence="23" id="KW-1185">Reference proteome</keyword>
<dbReference type="EC" id="2.4.1.122" evidence="6"/>
<organism evidence="22 23">
    <name type="scientific">Sinanodonta woodiana</name>
    <name type="common">Chinese pond mussel</name>
    <name type="synonym">Anodonta woodiana</name>
    <dbReference type="NCBI Taxonomy" id="1069815"/>
    <lineage>
        <taxon>Eukaryota</taxon>
        <taxon>Metazoa</taxon>
        <taxon>Spiralia</taxon>
        <taxon>Lophotrochozoa</taxon>
        <taxon>Mollusca</taxon>
        <taxon>Bivalvia</taxon>
        <taxon>Autobranchia</taxon>
        <taxon>Heteroconchia</taxon>
        <taxon>Palaeoheterodonta</taxon>
        <taxon>Unionida</taxon>
        <taxon>Unionoidea</taxon>
        <taxon>Unionidae</taxon>
        <taxon>Unioninae</taxon>
        <taxon>Sinanodonta</taxon>
    </lineage>
</organism>
<evidence type="ECO:0000256" key="8">
    <source>
        <dbReference type="ARBA" id="ARBA00022679"/>
    </source>
</evidence>
<comment type="similarity">
    <text evidence="4">Belongs to the glycosyltransferase 31 family. Beta3-Gal-T subfamily.</text>
</comment>
<keyword evidence="7" id="KW-0328">Glycosyltransferase</keyword>
<protein>
    <recommendedName>
        <fullName evidence="18">Glycoprotein-N-acetylgalactosamine 3-beta-galactosyltransferase 1</fullName>
        <ecNumber evidence="6">2.4.1.122</ecNumber>
    </recommendedName>
</protein>
<evidence type="ECO:0000256" key="1">
    <source>
        <dbReference type="ARBA" id="ARBA00001936"/>
    </source>
</evidence>
<evidence type="ECO:0000256" key="3">
    <source>
        <dbReference type="ARBA" id="ARBA00004922"/>
    </source>
</evidence>
<dbReference type="FunFam" id="3.90.550.50:FF:000017">
    <property type="entry name" value="Glycoprotein-N-acetylgalactosamine 3-beta-galactosyltransferase 1"/>
    <property type="match status" value="1"/>
</dbReference>
<evidence type="ECO:0000256" key="4">
    <source>
        <dbReference type="ARBA" id="ARBA00006462"/>
    </source>
</evidence>
<proteinExistence type="inferred from homology"/>
<evidence type="ECO:0000256" key="20">
    <source>
        <dbReference type="SAM" id="Phobius"/>
    </source>
</evidence>
<keyword evidence="9 20" id="KW-0812">Transmembrane</keyword>
<evidence type="ECO:0000256" key="15">
    <source>
        <dbReference type="ARBA" id="ARBA00023157"/>
    </source>
</evidence>
<evidence type="ECO:0000313" key="23">
    <source>
        <dbReference type="Proteomes" id="UP001634394"/>
    </source>
</evidence>
<evidence type="ECO:0000256" key="5">
    <source>
        <dbReference type="ARBA" id="ARBA00011748"/>
    </source>
</evidence>
<keyword evidence="13 20" id="KW-1133">Transmembrane helix</keyword>
<accession>A0ABD3T5V0</accession>
<sequence length="359" mass="41229">MFIGWAQRSTLNFILGLATGLVFAVIFSGYTNLKTSVRYQPLEKTMAKTTLKRPDEILKEIFNQDSHDVVFNNKLLRKEEVRSISFEDTHVHQDDDNVARKLQNKVKILIWVMTSPENLEKKAVHVKKTWGKRVDKLLFFSSQSNSFFPVVGLNVSEGRNHLTAKTVGAFNYIYDHHFNDADWFMKADDDTFVIVENLRYFLAGQDTNKPIYFGHHFKTIVKQGYFSGGAGYVLSKEALRRFATVARNGSSFCRQDGGSEDAEIGHCMERLGVKAGNSTDRLGRSRFHCFKPETHLHGGYPNWYYQYDANGARMGVDSISDYAITFHYVSPKEMYDLEFFVYHLRPYGIQSGDQDLNQN</sequence>
<evidence type="ECO:0000256" key="19">
    <source>
        <dbReference type="ARBA" id="ARBA00059245"/>
    </source>
</evidence>
<comment type="pathway">
    <text evidence="3">Protein modification; protein glycosylation.</text>
</comment>
<evidence type="ECO:0000256" key="17">
    <source>
        <dbReference type="ARBA" id="ARBA00023211"/>
    </source>
</evidence>
<dbReference type="GO" id="GO:0016263">
    <property type="term" value="F:glycoprotein-N-acetylgalactosamine 3-beta-galactosyltransferase activity"/>
    <property type="evidence" value="ECO:0007669"/>
    <property type="project" value="UniProtKB-EC"/>
</dbReference>
<comment type="cofactor">
    <cofactor evidence="1">
        <name>Mn(2+)</name>
        <dbReference type="ChEBI" id="CHEBI:29035"/>
    </cofactor>
</comment>
<evidence type="ECO:0000256" key="13">
    <source>
        <dbReference type="ARBA" id="ARBA00022989"/>
    </source>
</evidence>
<evidence type="ECO:0000256" key="18">
    <source>
        <dbReference type="ARBA" id="ARBA00040898"/>
    </source>
</evidence>
<comment type="function">
    <text evidence="19">Glycosyltransferase that generates the core 1 O-glycan Gal-beta1-3GalNAc-alpha1-Ser/Thr (T antigen), which is a precursor for many extended O-glycans in glycoproteins.</text>
</comment>
<name>A0ABD3T5V0_SINWO</name>
<comment type="subcellular location">
    <subcellularLocation>
        <location evidence="2">Membrane</location>
        <topology evidence="2">Single-pass type II membrane protein</topology>
    </subcellularLocation>
</comment>
<keyword evidence="11" id="KW-0547">Nucleotide-binding</keyword>
<comment type="subunit">
    <text evidence="5">Homodimer; disulfide-linked.</text>
</comment>
<dbReference type="AlphaFoldDB" id="A0ABD3T5V0"/>
<dbReference type="GO" id="GO:0000166">
    <property type="term" value="F:nucleotide binding"/>
    <property type="evidence" value="ECO:0007669"/>
    <property type="project" value="UniProtKB-KW"/>
</dbReference>
<evidence type="ECO:0000256" key="9">
    <source>
        <dbReference type="ARBA" id="ARBA00022692"/>
    </source>
</evidence>
<feature type="transmembrane region" description="Helical" evidence="20">
    <location>
        <begin position="12"/>
        <end position="30"/>
    </location>
</feature>
<keyword evidence="17" id="KW-0464">Manganese</keyword>
<keyword evidence="8" id="KW-0808">Transferase</keyword>
<evidence type="ECO:0000256" key="11">
    <source>
        <dbReference type="ARBA" id="ARBA00022741"/>
    </source>
</evidence>
<dbReference type="InterPro" id="IPR003378">
    <property type="entry name" value="Fringe-like_glycosylTrfase"/>
</dbReference>
<keyword evidence="16" id="KW-0325">Glycoprotein</keyword>
<dbReference type="GO" id="GO:0030145">
    <property type="term" value="F:manganese ion binding"/>
    <property type="evidence" value="ECO:0007669"/>
    <property type="project" value="UniProtKB-ARBA"/>
</dbReference>
<dbReference type="Pfam" id="PF02434">
    <property type="entry name" value="Fringe"/>
    <property type="match status" value="1"/>
</dbReference>
<dbReference type="PANTHER" id="PTHR23033:SF14">
    <property type="entry name" value="GLYCOPROTEIN-N-ACETYLGALACTOSAMINE 3-BETA-GALACTOSYLTRANSFERASE 1-RELATED"/>
    <property type="match status" value="1"/>
</dbReference>
<evidence type="ECO:0000256" key="2">
    <source>
        <dbReference type="ARBA" id="ARBA00004606"/>
    </source>
</evidence>
<evidence type="ECO:0000313" key="22">
    <source>
        <dbReference type="EMBL" id="KAL3832304.1"/>
    </source>
</evidence>
<evidence type="ECO:0000259" key="21">
    <source>
        <dbReference type="Pfam" id="PF02434"/>
    </source>
</evidence>
<keyword evidence="14 20" id="KW-0472">Membrane</keyword>
<dbReference type="InterPro" id="IPR026050">
    <property type="entry name" value="C1GALT1/C1GALT1_chp1"/>
</dbReference>
<dbReference type="EMBL" id="JBJQND010000019">
    <property type="protein sequence ID" value="KAL3832304.1"/>
    <property type="molecule type" value="Genomic_DNA"/>
</dbReference>
<keyword evidence="10" id="KW-0479">Metal-binding</keyword>